<evidence type="ECO:0000313" key="7">
    <source>
        <dbReference type="Proteomes" id="UP000005808"/>
    </source>
</evidence>
<sequence length="347" mass="38700">MQIRLELWQLQYFVAVADELSFRRAAERLSITQPPLTRQIQALEDTIGARLFERDRNGVALTPAGSRLLPEARELLASADALLTRARQRATRNSGLRLGITTVCDAALFTWLAPALQARAPEVRLLQKRQISQQSIADLRRGALDAALIGLPSATGELVVERLFDDPLVAALPATHRLARRKRLSLLELQDDPLFWAQRKLNAAYFDHYEGVFRALGFAPPRVPEPADHHVLLGLIADGQGVALVPSSLQAMARTGVVYKVLSAWPWSMRQAILPRHCQCFWIPCAPAISRRRLFAENAIKHRLIPLNAAEQQAPPIFSGSAHPAGVRTFLTYQSLCMIVFNIMFLF</sequence>
<comment type="similarity">
    <text evidence="1">Belongs to the LysR transcriptional regulatory family.</text>
</comment>
<keyword evidence="2" id="KW-0805">Transcription regulation</keyword>
<evidence type="ECO:0000256" key="3">
    <source>
        <dbReference type="ARBA" id="ARBA00023125"/>
    </source>
</evidence>
<accession>H1RYF3</accession>
<dbReference type="EMBL" id="AHJE01000003">
    <property type="protein sequence ID" value="EHP44644.1"/>
    <property type="molecule type" value="Genomic_DNA"/>
</dbReference>
<protein>
    <submittedName>
        <fullName evidence="6">LysR family transcriptional regulator</fullName>
    </submittedName>
</protein>
<dbReference type="PATRIC" id="fig|1127483.3.peg.291"/>
<dbReference type="Proteomes" id="UP000005808">
    <property type="component" value="Unassembled WGS sequence"/>
</dbReference>
<dbReference type="GO" id="GO:0032993">
    <property type="term" value="C:protein-DNA complex"/>
    <property type="evidence" value="ECO:0007669"/>
    <property type="project" value="TreeGrafter"/>
</dbReference>
<evidence type="ECO:0000256" key="4">
    <source>
        <dbReference type="ARBA" id="ARBA00023163"/>
    </source>
</evidence>
<evidence type="ECO:0000259" key="5">
    <source>
        <dbReference type="PROSITE" id="PS50931"/>
    </source>
</evidence>
<evidence type="ECO:0000256" key="2">
    <source>
        <dbReference type="ARBA" id="ARBA00023015"/>
    </source>
</evidence>
<dbReference type="Pfam" id="PF00126">
    <property type="entry name" value="HTH_1"/>
    <property type="match status" value="1"/>
</dbReference>
<dbReference type="OrthoDB" id="8807047at2"/>
<evidence type="ECO:0000256" key="1">
    <source>
        <dbReference type="ARBA" id="ARBA00009437"/>
    </source>
</evidence>
<dbReference type="RefSeq" id="WP_006156160.1">
    <property type="nucleotide sequence ID" value="NZ_AHJE01000003.1"/>
</dbReference>
<dbReference type="AlphaFoldDB" id="H1RYF3"/>
<organism evidence="6 7">
    <name type="scientific">Cupriavidus basilensis OR16</name>
    <dbReference type="NCBI Taxonomy" id="1127483"/>
    <lineage>
        <taxon>Bacteria</taxon>
        <taxon>Pseudomonadati</taxon>
        <taxon>Pseudomonadota</taxon>
        <taxon>Betaproteobacteria</taxon>
        <taxon>Burkholderiales</taxon>
        <taxon>Burkholderiaceae</taxon>
        <taxon>Cupriavidus</taxon>
    </lineage>
</organism>
<dbReference type="PANTHER" id="PTHR30346:SF17">
    <property type="entry name" value="LYSR FAMILY TRANSCRIPTIONAL REGULATOR"/>
    <property type="match status" value="1"/>
</dbReference>
<dbReference type="CDD" id="cd08414">
    <property type="entry name" value="PBP2_LTTR_aromatics_like"/>
    <property type="match status" value="1"/>
</dbReference>
<dbReference type="InterPro" id="IPR005119">
    <property type="entry name" value="LysR_subst-bd"/>
</dbReference>
<reference evidence="6 7" key="1">
    <citation type="journal article" date="2012" name="J. Bacteriol.">
        <title>De Novo Genome Project of Cupriavidus basilensis OR16.</title>
        <authorList>
            <person name="Cserhati M."/>
            <person name="Kriszt B."/>
            <person name="Szoboszlay S."/>
            <person name="Toth A."/>
            <person name="Szabo I."/>
            <person name="Tancsics A."/>
            <person name="Nagy I."/>
            <person name="Horvath B."/>
            <person name="Nagy I."/>
            <person name="Kukolya J."/>
        </authorList>
    </citation>
    <scope>NUCLEOTIDE SEQUENCE [LARGE SCALE GENOMIC DNA]</scope>
    <source>
        <strain evidence="6 7">OR16</strain>
    </source>
</reference>
<comment type="caution">
    <text evidence="6">The sequence shown here is derived from an EMBL/GenBank/DDBJ whole genome shotgun (WGS) entry which is preliminary data.</text>
</comment>
<dbReference type="Gene3D" id="1.10.10.10">
    <property type="entry name" value="Winged helix-like DNA-binding domain superfamily/Winged helix DNA-binding domain"/>
    <property type="match status" value="1"/>
</dbReference>
<keyword evidence="4" id="KW-0804">Transcription</keyword>
<keyword evidence="3" id="KW-0238">DNA-binding</keyword>
<dbReference type="Gene3D" id="3.40.190.10">
    <property type="entry name" value="Periplasmic binding protein-like II"/>
    <property type="match status" value="2"/>
</dbReference>
<dbReference type="InterPro" id="IPR036390">
    <property type="entry name" value="WH_DNA-bd_sf"/>
</dbReference>
<gene>
    <name evidence="6" type="ORF">OR16_01400</name>
</gene>
<name>H1RYF3_9BURK</name>
<dbReference type="InterPro" id="IPR036388">
    <property type="entry name" value="WH-like_DNA-bd_sf"/>
</dbReference>
<dbReference type="GO" id="GO:0003677">
    <property type="term" value="F:DNA binding"/>
    <property type="evidence" value="ECO:0007669"/>
    <property type="project" value="UniProtKB-KW"/>
</dbReference>
<dbReference type="PANTHER" id="PTHR30346">
    <property type="entry name" value="TRANSCRIPTIONAL DUAL REGULATOR HCAR-RELATED"/>
    <property type="match status" value="1"/>
</dbReference>
<dbReference type="FunFam" id="1.10.10.10:FF:000001">
    <property type="entry name" value="LysR family transcriptional regulator"/>
    <property type="match status" value="1"/>
</dbReference>
<dbReference type="SUPFAM" id="SSF46785">
    <property type="entry name" value="Winged helix' DNA-binding domain"/>
    <property type="match status" value="1"/>
</dbReference>
<dbReference type="GO" id="GO:0003700">
    <property type="term" value="F:DNA-binding transcription factor activity"/>
    <property type="evidence" value="ECO:0007669"/>
    <property type="project" value="InterPro"/>
</dbReference>
<evidence type="ECO:0000313" key="6">
    <source>
        <dbReference type="EMBL" id="EHP44644.1"/>
    </source>
</evidence>
<proteinExistence type="inferred from homology"/>
<dbReference type="PROSITE" id="PS50931">
    <property type="entry name" value="HTH_LYSR"/>
    <property type="match status" value="1"/>
</dbReference>
<dbReference type="Pfam" id="PF03466">
    <property type="entry name" value="LysR_substrate"/>
    <property type="match status" value="1"/>
</dbReference>
<dbReference type="InterPro" id="IPR000847">
    <property type="entry name" value="LysR_HTH_N"/>
</dbReference>
<dbReference type="SUPFAM" id="SSF53850">
    <property type="entry name" value="Periplasmic binding protein-like II"/>
    <property type="match status" value="1"/>
</dbReference>
<feature type="domain" description="HTH lysR-type" evidence="5">
    <location>
        <begin position="5"/>
        <end position="62"/>
    </location>
</feature>
<dbReference type="PRINTS" id="PR00039">
    <property type="entry name" value="HTHLYSR"/>
</dbReference>